<keyword evidence="2" id="KW-1133">Transmembrane helix</keyword>
<organism evidence="3 4">
    <name type="scientific">Morganella morganii</name>
    <name type="common">Proteus morganii</name>
    <dbReference type="NCBI Taxonomy" id="582"/>
    <lineage>
        <taxon>Bacteria</taxon>
        <taxon>Pseudomonadati</taxon>
        <taxon>Pseudomonadota</taxon>
        <taxon>Gammaproteobacteria</taxon>
        <taxon>Enterobacterales</taxon>
        <taxon>Morganellaceae</taxon>
        <taxon>Morganella</taxon>
    </lineage>
</organism>
<feature type="compositionally biased region" description="Low complexity" evidence="1">
    <location>
        <begin position="271"/>
        <end position="282"/>
    </location>
</feature>
<evidence type="ECO:0000256" key="1">
    <source>
        <dbReference type="SAM" id="MobiDB-lite"/>
    </source>
</evidence>
<name>A0AAN5MIJ6_MORMO</name>
<reference evidence="3" key="2">
    <citation type="submission" date="2020-10" db="EMBL/GenBank/DDBJ databases">
        <authorList>
            <consortium name="NCBI Pathogen Detection Project"/>
        </authorList>
    </citation>
    <scope>NUCLEOTIDE SEQUENCE</scope>
    <source>
        <strain evidence="3">Morganella morganii ARLG-3209</strain>
    </source>
</reference>
<evidence type="ECO:0008006" key="5">
    <source>
        <dbReference type="Google" id="ProtNLM"/>
    </source>
</evidence>
<sequence length="465" mass="51501">MVKPFLRSGRRSDYLPLGENGQTVFDSALQIREALRLQGFHDAANCLAIPQCHSDSDRIDWYAPRHGTLTSWTHISHPQRLHLISYLQERHAELDAFRLRCGSAENISLRLFASLLKHVLQFPGVQHIWLLDDKPVIEFWGFSSLPLHSDARMLDIILREEEERQQQLIQSAVQAKQSELSDEQAADEHPGEPDSEESPPLVVSLSQTCNVPDEEPVKTAEPETRKKRRFPVKYAVLTVLLIAGATVLSLPLFYTPSENKNSGTELRPAEPEQQTEQPEKAPQPLLSEVIESTLSTVMKTISSAKPVVVTAPAAPEPEALPPEPAAPEILPAEPVQDKDTLILFPNSVRAGSVKFLNGNWQAVFFGETAKPETYPSVRLQIMNGKGHIHLNDGNKSCQAPVSAGLLPSGTLSVKSRTLRARCNDGSQQTIPDISCKQGTDSVAICQAKWSDNESSQLTFKKIMDK</sequence>
<comment type="caution">
    <text evidence="3">The sequence shown here is derived from an EMBL/GenBank/DDBJ whole genome shotgun (WGS) entry which is preliminary data.</text>
</comment>
<proteinExistence type="predicted"/>
<keyword evidence="2" id="KW-0812">Transmembrane</keyword>
<feature type="transmembrane region" description="Helical" evidence="2">
    <location>
        <begin position="234"/>
        <end position="254"/>
    </location>
</feature>
<dbReference type="AlphaFoldDB" id="A0AAN5MIJ6"/>
<dbReference type="EMBL" id="DACSWI010000014">
    <property type="protein sequence ID" value="HAT3810708.1"/>
    <property type="molecule type" value="Genomic_DNA"/>
</dbReference>
<keyword evidence="2" id="KW-0472">Membrane</keyword>
<feature type="compositionally biased region" description="Basic and acidic residues" evidence="1">
    <location>
        <begin position="215"/>
        <end position="224"/>
    </location>
</feature>
<evidence type="ECO:0000313" key="3">
    <source>
        <dbReference type="EMBL" id="HAT3810708.1"/>
    </source>
</evidence>
<evidence type="ECO:0000313" key="4">
    <source>
        <dbReference type="Proteomes" id="UP000865968"/>
    </source>
</evidence>
<protein>
    <recommendedName>
        <fullName evidence="5">Virulence factor</fullName>
    </recommendedName>
</protein>
<accession>A0AAN5MIJ6</accession>
<gene>
    <name evidence="3" type="ORF">I8608_003607</name>
</gene>
<dbReference type="NCBIfam" id="NF040486">
    <property type="entry name" value="SrfA_fam"/>
    <property type="match status" value="1"/>
</dbReference>
<reference evidence="3" key="1">
    <citation type="journal article" date="2018" name="Genome Biol.">
        <title>SKESA: strategic k-mer extension for scrupulous assemblies.</title>
        <authorList>
            <person name="Souvorov A."/>
            <person name="Agarwala R."/>
            <person name="Lipman D.J."/>
        </authorList>
    </citation>
    <scope>NUCLEOTIDE SEQUENCE</scope>
    <source>
        <strain evidence="3">Morganella morganii ARLG-3209</strain>
    </source>
</reference>
<feature type="region of interest" description="Disordered" evidence="1">
    <location>
        <begin position="168"/>
        <end position="224"/>
    </location>
</feature>
<dbReference type="Proteomes" id="UP000865968">
    <property type="component" value="Unassembled WGS sequence"/>
</dbReference>
<evidence type="ECO:0000256" key="2">
    <source>
        <dbReference type="SAM" id="Phobius"/>
    </source>
</evidence>
<dbReference type="InterPro" id="IPR047774">
    <property type="entry name" value="SrfA-like"/>
</dbReference>
<feature type="region of interest" description="Disordered" evidence="1">
    <location>
        <begin position="259"/>
        <end position="282"/>
    </location>
</feature>
<dbReference type="RefSeq" id="WP_349467798.1">
    <property type="nucleotide sequence ID" value="NZ_JBEEWI010000017.1"/>
</dbReference>